<protein>
    <submittedName>
        <fullName evidence="5">MFS transporter</fullName>
    </submittedName>
</protein>
<feature type="transmembrane region" description="Helical" evidence="4">
    <location>
        <begin position="119"/>
        <end position="142"/>
    </location>
</feature>
<dbReference type="SUPFAM" id="SSF103473">
    <property type="entry name" value="MFS general substrate transporter"/>
    <property type="match status" value="1"/>
</dbReference>
<feature type="transmembrane region" description="Helical" evidence="4">
    <location>
        <begin position="27"/>
        <end position="46"/>
    </location>
</feature>
<dbReference type="RefSeq" id="WP_394823444.1">
    <property type="nucleotide sequence ID" value="NZ_CP089984.1"/>
</dbReference>
<proteinExistence type="predicted"/>
<dbReference type="Proteomes" id="UP001370348">
    <property type="component" value="Chromosome"/>
</dbReference>
<feature type="transmembrane region" description="Helical" evidence="4">
    <location>
        <begin position="242"/>
        <end position="258"/>
    </location>
</feature>
<reference evidence="5 6" key="1">
    <citation type="submission" date="2021-12" db="EMBL/GenBank/DDBJ databases">
        <title>Discovery of the Pendulisporaceae a myxobacterial family with distinct sporulation behavior and unique specialized metabolism.</title>
        <authorList>
            <person name="Garcia R."/>
            <person name="Popoff A."/>
            <person name="Bader C.D."/>
            <person name="Loehr J."/>
            <person name="Walesch S."/>
            <person name="Walt C."/>
            <person name="Boldt J."/>
            <person name="Bunk B."/>
            <person name="Haeckl F.J.F.P.J."/>
            <person name="Gunesch A.P."/>
            <person name="Birkelbach J."/>
            <person name="Nuebel U."/>
            <person name="Pietschmann T."/>
            <person name="Bach T."/>
            <person name="Mueller R."/>
        </authorList>
    </citation>
    <scope>NUCLEOTIDE SEQUENCE [LARGE SCALE GENOMIC DNA]</scope>
    <source>
        <strain evidence="5 6">MSr11954</strain>
    </source>
</reference>
<feature type="transmembrane region" description="Helical" evidence="4">
    <location>
        <begin position="413"/>
        <end position="431"/>
    </location>
</feature>
<evidence type="ECO:0000256" key="2">
    <source>
        <dbReference type="ARBA" id="ARBA00022989"/>
    </source>
</evidence>
<dbReference type="PANTHER" id="PTHR43596:SF1">
    <property type="entry name" value="ADP,ATP CARRIER PROTEIN"/>
    <property type="match status" value="1"/>
</dbReference>
<evidence type="ECO:0000256" key="3">
    <source>
        <dbReference type="ARBA" id="ARBA00023136"/>
    </source>
</evidence>
<name>A0ABZ2LVF1_9BACT</name>
<keyword evidence="2 4" id="KW-1133">Transmembrane helix</keyword>
<evidence type="ECO:0000313" key="5">
    <source>
        <dbReference type="EMBL" id="WXB13828.1"/>
    </source>
</evidence>
<feature type="transmembrane region" description="Helical" evidence="4">
    <location>
        <begin position="320"/>
        <end position="345"/>
    </location>
</feature>
<feature type="transmembrane region" description="Helical" evidence="4">
    <location>
        <begin position="179"/>
        <end position="202"/>
    </location>
</feature>
<keyword evidence="3 4" id="KW-0472">Membrane</keyword>
<organism evidence="5 6">
    <name type="scientific">Pendulispora albinea</name>
    <dbReference type="NCBI Taxonomy" id="2741071"/>
    <lineage>
        <taxon>Bacteria</taxon>
        <taxon>Pseudomonadati</taxon>
        <taxon>Myxococcota</taxon>
        <taxon>Myxococcia</taxon>
        <taxon>Myxococcales</taxon>
        <taxon>Sorangiineae</taxon>
        <taxon>Pendulisporaceae</taxon>
        <taxon>Pendulispora</taxon>
    </lineage>
</organism>
<feature type="transmembrane region" description="Helical" evidence="4">
    <location>
        <begin position="386"/>
        <end position="407"/>
    </location>
</feature>
<feature type="transmembrane region" description="Helical" evidence="4">
    <location>
        <begin position="154"/>
        <end position="173"/>
    </location>
</feature>
<evidence type="ECO:0000313" key="6">
    <source>
        <dbReference type="Proteomes" id="UP001370348"/>
    </source>
</evidence>
<evidence type="ECO:0000256" key="1">
    <source>
        <dbReference type="ARBA" id="ARBA00022692"/>
    </source>
</evidence>
<sequence>MANAPSSIERTFARLLRPFAKVEPEEAITAVVMTITLFLLLTAYYLLKTAREPLILLHGGAEVKSYAAAGQSMLLLVAVPAYGALAKRVGRMTLLASVYLFFVSNLAIFAALARAHANIGVAFYLWVGIFNMMAVSQFWNLAADVYTPEQGKRLFAILGIGGSTGAYAGSQVAKSLAGLGPQGLIIVAAAILVAVVLLLMWAERRASQNAEQRGSAAKGSADAHDEPVVGERTWALFMRDKYLLLAGTLTLIINWVNSNGEYILDRTLLEAVSGMQAQGVDPEKFVGHFKGDYFGWVNLVGMLLQLFVVSRVLDKLGVRAALFFLPGVAFVGYSLMATAPVLSLLKVAKISENSLDYSIQKTSFQALFLVASRVEKYVGKTAIETLIVRIGDVFSAGLVAVASAIGLSTRSLAGVNLVLIATWVVILVAIGKEHRRRSDESPELLALEPLRT</sequence>
<keyword evidence="1 4" id="KW-0812">Transmembrane</keyword>
<accession>A0ABZ2LVF1</accession>
<dbReference type="InterPro" id="IPR011701">
    <property type="entry name" value="MFS"/>
</dbReference>
<dbReference type="PANTHER" id="PTHR43596">
    <property type="entry name" value="ADP,ATP CARRIER PROTEIN"/>
    <property type="match status" value="1"/>
</dbReference>
<gene>
    <name evidence="5" type="ORF">LZC94_39090</name>
</gene>
<dbReference type="Gene3D" id="1.20.1250.20">
    <property type="entry name" value="MFS general substrate transporter like domains"/>
    <property type="match status" value="1"/>
</dbReference>
<feature type="transmembrane region" description="Helical" evidence="4">
    <location>
        <begin position="92"/>
        <end position="113"/>
    </location>
</feature>
<feature type="transmembrane region" description="Helical" evidence="4">
    <location>
        <begin position="293"/>
        <end position="313"/>
    </location>
</feature>
<dbReference type="InterPro" id="IPR036259">
    <property type="entry name" value="MFS_trans_sf"/>
</dbReference>
<evidence type="ECO:0000256" key="4">
    <source>
        <dbReference type="SAM" id="Phobius"/>
    </source>
</evidence>
<keyword evidence="6" id="KW-1185">Reference proteome</keyword>
<dbReference type="EMBL" id="CP089984">
    <property type="protein sequence ID" value="WXB13828.1"/>
    <property type="molecule type" value="Genomic_DNA"/>
</dbReference>
<dbReference type="Pfam" id="PF07690">
    <property type="entry name" value="MFS_1"/>
    <property type="match status" value="1"/>
</dbReference>
<feature type="transmembrane region" description="Helical" evidence="4">
    <location>
        <begin position="66"/>
        <end position="85"/>
    </location>
</feature>